<reference evidence="2 3" key="1">
    <citation type="submission" date="2015-02" db="EMBL/GenBank/DDBJ databases">
        <title>Draft genome sequences of ten Microbacterium spp. with emphasis on heavy metal contaminated environments.</title>
        <authorList>
            <person name="Corretto E."/>
        </authorList>
    </citation>
    <scope>NUCLEOTIDE SEQUENCE [LARGE SCALE GENOMIC DNA]</scope>
    <source>
        <strain evidence="2 3">ARN176</strain>
    </source>
</reference>
<accession>A0A0F0LDG4</accession>
<proteinExistence type="predicted"/>
<evidence type="ECO:0000313" key="2">
    <source>
        <dbReference type="EMBL" id="KJL30714.1"/>
    </source>
</evidence>
<feature type="domain" description="VOC" evidence="1">
    <location>
        <begin position="4"/>
        <end position="141"/>
    </location>
</feature>
<dbReference type="STRING" id="582680.RS86_03656"/>
<dbReference type="PATRIC" id="fig|582680.6.peg.3740"/>
<name>A0A0F0LDG4_9MICO</name>
<dbReference type="InterPro" id="IPR037523">
    <property type="entry name" value="VOC_core"/>
</dbReference>
<dbReference type="SUPFAM" id="SSF54593">
    <property type="entry name" value="Glyoxalase/Bleomycin resistance protein/Dihydroxybiphenyl dioxygenase"/>
    <property type="match status" value="1"/>
</dbReference>
<sequence>MELNLEIVVLPVADVDRSKDFYTGLGFRLDADFATERGLRVVQVTPPGPGAASIIFGEKLTDAVPGSVRGLHLVTPDLAGARAELIDGGAAVSEIWHDADGVFHWAGTANRVDGPSTAHHSYSSYVSFEDPDGNEWIIQQVIDRLPGR</sequence>
<dbReference type="Pfam" id="PF00903">
    <property type="entry name" value="Glyoxalase"/>
    <property type="match status" value="1"/>
</dbReference>
<dbReference type="InterPro" id="IPR004360">
    <property type="entry name" value="Glyas_Fos-R_dOase_dom"/>
</dbReference>
<evidence type="ECO:0000313" key="3">
    <source>
        <dbReference type="Proteomes" id="UP000033740"/>
    </source>
</evidence>
<gene>
    <name evidence="2" type="ORF">RS86_03656</name>
</gene>
<dbReference type="Gene3D" id="3.10.180.10">
    <property type="entry name" value="2,3-Dihydroxybiphenyl 1,2-Dioxygenase, domain 1"/>
    <property type="match status" value="1"/>
</dbReference>
<keyword evidence="3" id="KW-1185">Reference proteome</keyword>
<dbReference type="InterPro" id="IPR029068">
    <property type="entry name" value="Glyas_Bleomycin-R_OHBP_Dase"/>
</dbReference>
<comment type="caution">
    <text evidence="2">The sequence shown here is derived from an EMBL/GenBank/DDBJ whole genome shotgun (WGS) entry which is preliminary data.</text>
</comment>
<protein>
    <submittedName>
        <fullName evidence="2">Glyoxalase-like domain protein</fullName>
    </submittedName>
</protein>
<dbReference type="RefSeq" id="WP_045273708.1">
    <property type="nucleotide sequence ID" value="NZ_JYIX01000040.1"/>
</dbReference>
<dbReference type="PROSITE" id="PS51819">
    <property type="entry name" value="VOC"/>
    <property type="match status" value="1"/>
</dbReference>
<organism evidence="2 3">
    <name type="scientific">Microbacterium azadirachtae</name>
    <dbReference type="NCBI Taxonomy" id="582680"/>
    <lineage>
        <taxon>Bacteria</taxon>
        <taxon>Bacillati</taxon>
        <taxon>Actinomycetota</taxon>
        <taxon>Actinomycetes</taxon>
        <taxon>Micrococcales</taxon>
        <taxon>Microbacteriaceae</taxon>
        <taxon>Microbacterium</taxon>
    </lineage>
</organism>
<evidence type="ECO:0000259" key="1">
    <source>
        <dbReference type="PROSITE" id="PS51819"/>
    </source>
</evidence>
<dbReference type="AlphaFoldDB" id="A0A0F0LDG4"/>
<dbReference type="Proteomes" id="UP000033740">
    <property type="component" value="Unassembled WGS sequence"/>
</dbReference>
<dbReference type="EMBL" id="JYIX01000040">
    <property type="protein sequence ID" value="KJL30714.1"/>
    <property type="molecule type" value="Genomic_DNA"/>
</dbReference>